<dbReference type="RefSeq" id="WP_077589948.1">
    <property type="nucleotide sequence ID" value="NZ_CP019640.1"/>
</dbReference>
<feature type="transmembrane region" description="Helical" evidence="1">
    <location>
        <begin position="300"/>
        <end position="321"/>
    </location>
</feature>
<feature type="transmembrane region" description="Helical" evidence="1">
    <location>
        <begin position="77"/>
        <end position="98"/>
    </location>
</feature>
<evidence type="ECO:0000313" key="2">
    <source>
        <dbReference type="EMBL" id="AQQ54055.1"/>
    </source>
</evidence>
<dbReference type="Pfam" id="PF14264">
    <property type="entry name" value="Glucos_trans_II"/>
    <property type="match status" value="1"/>
</dbReference>
<feature type="transmembrane region" description="Helical" evidence="1">
    <location>
        <begin position="196"/>
        <end position="216"/>
    </location>
</feature>
<feature type="transmembrane region" description="Helical" evidence="1">
    <location>
        <begin position="269"/>
        <end position="294"/>
    </location>
</feature>
<keyword evidence="1" id="KW-0472">Membrane</keyword>
<evidence type="ECO:0000313" key="3">
    <source>
        <dbReference type="Proteomes" id="UP000188184"/>
    </source>
</evidence>
<feature type="transmembrane region" description="Helical" evidence="1">
    <location>
        <begin position="360"/>
        <end position="384"/>
    </location>
</feature>
<name>A0A1Q2L0R9_9BACL</name>
<feature type="transmembrane region" description="Helical" evidence="1">
    <location>
        <begin position="159"/>
        <end position="184"/>
    </location>
</feature>
<organism evidence="2 3">
    <name type="scientific">Planococcus lenghuensis</name>
    <dbReference type="NCBI Taxonomy" id="2213202"/>
    <lineage>
        <taxon>Bacteria</taxon>
        <taxon>Bacillati</taxon>
        <taxon>Bacillota</taxon>
        <taxon>Bacilli</taxon>
        <taxon>Bacillales</taxon>
        <taxon>Caryophanaceae</taxon>
        <taxon>Planococcus</taxon>
    </lineage>
</organism>
<dbReference type="AlphaFoldDB" id="A0A1Q2L0R9"/>
<feature type="transmembrane region" description="Helical" evidence="1">
    <location>
        <begin position="20"/>
        <end position="40"/>
    </location>
</feature>
<feature type="transmembrane region" description="Helical" evidence="1">
    <location>
        <begin position="328"/>
        <end position="348"/>
    </location>
</feature>
<keyword evidence="1" id="KW-0812">Transmembrane</keyword>
<reference evidence="2 3" key="1">
    <citation type="submission" date="2017-02" db="EMBL/GenBank/DDBJ databases">
        <title>The complete genomic sequence of a novel cold adapted crude oil-degrading bacterium Planococcus qaidamina Y42.</title>
        <authorList>
            <person name="Yang R."/>
        </authorList>
    </citation>
    <scope>NUCLEOTIDE SEQUENCE [LARGE SCALE GENOMIC DNA]</scope>
    <source>
        <strain evidence="2 3">Y42</strain>
    </source>
</reference>
<keyword evidence="1" id="KW-1133">Transmembrane helix</keyword>
<gene>
    <name evidence="2" type="ORF">B0X71_13730</name>
</gene>
<dbReference type="Proteomes" id="UP000188184">
    <property type="component" value="Chromosome"/>
</dbReference>
<dbReference type="EMBL" id="CP019640">
    <property type="protein sequence ID" value="AQQ54055.1"/>
    <property type="molecule type" value="Genomic_DNA"/>
</dbReference>
<evidence type="ECO:0008006" key="4">
    <source>
        <dbReference type="Google" id="ProtNLM"/>
    </source>
</evidence>
<accession>A0A1Q2L0R9</accession>
<feature type="transmembrane region" description="Helical" evidence="1">
    <location>
        <begin position="131"/>
        <end position="147"/>
    </location>
</feature>
<sequence>MSDQQLSNWLQQLKPQTKTAFISVLVIGFLTHTFVFTNTLPNHDGLVNLYSTQDKSDLGRFFLSPFSGISSYFSLPWINGVLSVFYLALMAAALVELFQLEKRISVILTGGLVVTFPAVSSTYAYMFTADGYMAGAMLTVLALLITNKYKYGFLPGSLLFYFGVGVYQANLPFLLTLVAVLLVSDILIRGMKLKEFIIQTIRCGLLTVIGMVLYAVTFRIYRSRSGNISDYQGLSDVGLSIDIIDEAIWQVVGRTGDFFFRGFLTDIPVTLFGMLNIVVFLLIAAGIVLLIIQNRLWQDWLMLLIAFVLLAALPFLSYSLYFISPGVVYHMLMVMALLSFYLLPVIFFDRLDLQVFSNKIFSWMTILAMTLIVFNFAIIANITYFNLDLKYEKTTAFAGRLVSRIDHTPDIDEAGKLAIIGRAQTDLPLTSEIIPQSIPAMTGSSGGLLLTQPYLYQALFNTYYDLSYRLATPPEIQALQETEAYEEMAVWPAENSVRVIDDIIVVKFGE</sequence>
<dbReference type="KEGG" id="pmar:B0X71_13730"/>
<keyword evidence="3" id="KW-1185">Reference proteome</keyword>
<proteinExistence type="predicted"/>
<dbReference type="InterPro" id="IPR025686">
    <property type="entry name" value="Glucos_trans_II"/>
</dbReference>
<feature type="transmembrane region" description="Helical" evidence="1">
    <location>
        <begin position="105"/>
        <end position="125"/>
    </location>
</feature>
<protein>
    <recommendedName>
        <fullName evidence="4">Glucosyltransferase GtrII-like protein</fullName>
    </recommendedName>
</protein>
<evidence type="ECO:0000256" key="1">
    <source>
        <dbReference type="SAM" id="Phobius"/>
    </source>
</evidence>
<dbReference type="OrthoDB" id="1700445at2"/>